<feature type="transmembrane region" description="Helical" evidence="2">
    <location>
        <begin position="162"/>
        <end position="180"/>
    </location>
</feature>
<organism evidence="3 4">
    <name type="scientific">Tritrichomonas musculus</name>
    <dbReference type="NCBI Taxonomy" id="1915356"/>
    <lineage>
        <taxon>Eukaryota</taxon>
        <taxon>Metamonada</taxon>
        <taxon>Parabasalia</taxon>
        <taxon>Tritrichomonadida</taxon>
        <taxon>Tritrichomonadidae</taxon>
        <taxon>Tritrichomonas</taxon>
    </lineage>
</organism>
<sequence length="1680" mass="196272">MSLPQSLAANTLESSMKSPSSKIKRQTEIGEMKLNVLWSKLIIKQIKQILPSFVEFSSITDSNLCYSNYKFATPIFSILLYSIIVCFSFFTDYTKLWNANPTLEKISGFITSLIHIPSKTDPTDIFSAPSYIAIILFFLYSSAGYFSIFIHKYKSYFCHRKIYEFALFITEGISLPMFIYEVSHVLIHIMLCIKSPDQCRLVYLSIIVITILAIPYLFLVTSRTFSDVKITGFPFLSTNCIGSFKQIFSISIVCSIIPIFCNINRKYAQYQTWLFLLISVISIRNIHHSLYFPSFFHNIVRVLIFSSTLILFLNSIIAYISTFFENPPSNLIVISFTVVNIICPIFSYFYYRVLRIKLHPILLSHVNDVSSLDERTVFLMYSCFDSTTYPILSSIDFVKLINDRFPYNDPILVLTLRFLYSTKKHPSYIFQRSAFIFRSSMYNVLGSVRLATLIELSNELMLSDHYLSSMRLNRLDKIIAECVEAHVIFWEAVLLDKLPAIGEATFLLYDKVLNASEYFKFLKIDNNSPQEYSRLYKKFKNKLSVESSSGDDVVSFVGNRREVYSPPNAQLKGTSSSPIYSELANNVLIIQDDTKEEKRHSFDKIEISQRPKTFLSNSPLKRLNSLPTNGELSANLLLMNKTESSQDLLDLNDDQEENKQDKSDDQNKSDIQEENDQISPLSNQENELNNRISSTNNNSGKYQKEEEIKLDHQNKHIGMSTGNLIINDDKNPNDQNKPKKNVYIHNSPTIHHHHHHHIKKIDHDNSSSTESSGSLLHPIKRKLPHIINKLRHRSDFDTYERLIRADSVDFTPRKGPLAETVKNYIVEGQPLRNNLLLFFFISEILIFFGILISASFKYSQFNKLMRESLDYFDANCAFFRSSFKLIFTLIIRKYDLYDSNFFIDDKWIKYFNESDSMQAIKRSRMIFRDSKLDGMNETLYNLLFDQFEKMINDNYTRLVDLLTSDHFLDCTNTLTKLGTELLYEDFNQTKKILNKKTNYHQFVRKNYKIIGFSSLIVIPIFLYICIKTYFTHLNLFYQPPLINKFYVRQIFQYYTSENKRYSKVGNRARAEKLKKEFLQKKSYSRLFNTIFILFVTFLLLLLVTAVLLYLFDILFSNFSEALQVIEYSSFSCIPYIESIFQLLAISAHGKKTENLHRSLVSNLIVLSQFINQPQKNYAAYKDVNSEVYQNYLSFICFKPSFLIDFNDQKILIQLRAFYKFKKQLSYKYLATLKLIHFKLIESIKIICSHPDDYSIAMLIPHEWFNIGSVYEQYYNEIFLQYKAKIISIKAQYVSFVSIAIIGQLILLLFAISDINYFTKAFQFVTKILAILPNNSPFFSEEDNEIKFKKESPSIEVMPLLNMMPISFITVTKKGVVVDANNHAKMLFKDDVKKGSIFKPSRVFFDEKGEKHYFKVIYSLIQNFPYHPYHQKFKDAYYYILVQDITSTANKRKKIHYLTHDLNEYRNYIFPTALTNNSLVPKSIFLLDNFATVEFVFPREMKNDLFVKFISKFNEVNNKYYSSFFFDGQRCSFFVIFSSFNQNIKQRQHLRNAIKCAQYFYDTFRTVDYSKLFKIAITQGEKLICKLTESTSTFVEVFSYSLVKSAQMLRFANPGEIIVESSILNSIYEVVTSQPRYGYFYFFNDQINFRVFENGFSFSNTGRNSLIMSTNIANNFYLGVE</sequence>
<comment type="caution">
    <text evidence="3">The sequence shown here is derived from an EMBL/GenBank/DDBJ whole genome shotgun (WGS) entry which is preliminary data.</text>
</comment>
<feature type="region of interest" description="Disordered" evidence="1">
    <location>
        <begin position="1"/>
        <end position="22"/>
    </location>
</feature>
<feature type="region of interest" description="Disordered" evidence="1">
    <location>
        <begin position="655"/>
        <end position="703"/>
    </location>
</feature>
<feature type="region of interest" description="Disordered" evidence="1">
    <location>
        <begin position="750"/>
        <end position="774"/>
    </location>
</feature>
<keyword evidence="4" id="KW-1185">Reference proteome</keyword>
<accession>A0ABR2KX01</accession>
<feature type="compositionally biased region" description="Polar residues" evidence="1">
    <location>
        <begin position="1"/>
        <end position="21"/>
    </location>
</feature>
<evidence type="ECO:0000256" key="1">
    <source>
        <dbReference type="SAM" id="MobiDB-lite"/>
    </source>
</evidence>
<feature type="transmembrane region" description="Helical" evidence="2">
    <location>
        <begin position="299"/>
        <end position="319"/>
    </location>
</feature>
<keyword evidence="2" id="KW-1133">Transmembrane helix</keyword>
<proteinExistence type="predicted"/>
<evidence type="ECO:0000313" key="3">
    <source>
        <dbReference type="EMBL" id="KAK8895661.1"/>
    </source>
</evidence>
<feature type="transmembrane region" description="Helical" evidence="2">
    <location>
        <begin position="331"/>
        <end position="351"/>
    </location>
</feature>
<keyword evidence="2" id="KW-0472">Membrane</keyword>
<feature type="transmembrane region" description="Helical" evidence="2">
    <location>
        <begin position="273"/>
        <end position="293"/>
    </location>
</feature>
<feature type="compositionally biased region" description="Polar residues" evidence="1">
    <location>
        <begin position="677"/>
        <end position="701"/>
    </location>
</feature>
<feature type="transmembrane region" description="Helical" evidence="2">
    <location>
        <begin position="131"/>
        <end position="150"/>
    </location>
</feature>
<feature type="transmembrane region" description="Helical" evidence="2">
    <location>
        <begin position="1086"/>
        <end position="1111"/>
    </location>
</feature>
<feature type="transmembrane region" description="Helical" evidence="2">
    <location>
        <begin position="71"/>
        <end position="90"/>
    </location>
</feature>
<reference evidence="3 4" key="1">
    <citation type="submission" date="2024-04" db="EMBL/GenBank/DDBJ databases">
        <title>Tritrichomonas musculus Genome.</title>
        <authorList>
            <person name="Alves-Ferreira E."/>
            <person name="Grigg M."/>
            <person name="Lorenzi H."/>
            <person name="Galac M."/>
        </authorList>
    </citation>
    <scope>NUCLEOTIDE SEQUENCE [LARGE SCALE GENOMIC DNA]</scope>
    <source>
        <strain evidence="3 4">EAF2021</strain>
    </source>
</reference>
<feature type="transmembrane region" description="Helical" evidence="2">
    <location>
        <begin position="241"/>
        <end position="261"/>
    </location>
</feature>
<feature type="transmembrane region" description="Helical" evidence="2">
    <location>
        <begin position="835"/>
        <end position="856"/>
    </location>
</feature>
<evidence type="ECO:0008006" key="5">
    <source>
        <dbReference type="Google" id="ProtNLM"/>
    </source>
</evidence>
<keyword evidence="2" id="KW-0812">Transmembrane</keyword>
<dbReference type="Proteomes" id="UP001470230">
    <property type="component" value="Unassembled WGS sequence"/>
</dbReference>
<name>A0ABR2KX01_9EUKA</name>
<protein>
    <recommendedName>
        <fullName evidence="5">PAS domain-containing protein</fullName>
    </recommendedName>
</protein>
<evidence type="ECO:0000313" key="4">
    <source>
        <dbReference type="Proteomes" id="UP001470230"/>
    </source>
</evidence>
<feature type="transmembrane region" description="Helical" evidence="2">
    <location>
        <begin position="1292"/>
        <end position="1311"/>
    </location>
</feature>
<feature type="transmembrane region" description="Helical" evidence="2">
    <location>
        <begin position="1009"/>
        <end position="1030"/>
    </location>
</feature>
<feature type="transmembrane region" description="Helical" evidence="2">
    <location>
        <begin position="201"/>
        <end position="221"/>
    </location>
</feature>
<dbReference type="EMBL" id="JAPFFF010000003">
    <property type="protein sequence ID" value="KAK8895661.1"/>
    <property type="molecule type" value="Genomic_DNA"/>
</dbReference>
<gene>
    <name evidence="3" type="ORF">M9Y10_024131</name>
</gene>
<evidence type="ECO:0000256" key="2">
    <source>
        <dbReference type="SAM" id="Phobius"/>
    </source>
</evidence>
<feature type="compositionally biased region" description="Basic residues" evidence="1">
    <location>
        <begin position="750"/>
        <end position="760"/>
    </location>
</feature>
<feature type="compositionally biased region" description="Basic and acidic residues" evidence="1">
    <location>
        <begin position="657"/>
        <end position="671"/>
    </location>
</feature>